<comment type="caution">
    <text evidence="2">The sequence shown here is derived from an EMBL/GenBank/DDBJ whole genome shotgun (WGS) entry which is preliminary data.</text>
</comment>
<feature type="transmembrane region" description="Helical" evidence="1">
    <location>
        <begin position="70"/>
        <end position="87"/>
    </location>
</feature>
<dbReference type="EMBL" id="JAFIMR010000038">
    <property type="protein sequence ID" value="KAI1857983.1"/>
    <property type="molecule type" value="Genomic_DNA"/>
</dbReference>
<dbReference type="OrthoDB" id="4801412at2759"/>
<reference evidence="2" key="1">
    <citation type="submission" date="2021-03" db="EMBL/GenBank/DDBJ databases">
        <title>Revisited historic fungal species revealed as producer of novel bioactive compounds through whole genome sequencing and comparative genomics.</title>
        <authorList>
            <person name="Vignolle G.A."/>
            <person name="Hochenegger N."/>
            <person name="Mach R.L."/>
            <person name="Mach-Aigner A.R."/>
            <person name="Javad Rahimi M."/>
            <person name="Salim K.A."/>
            <person name="Chan C.M."/>
            <person name="Lim L.B.L."/>
            <person name="Cai F."/>
            <person name="Druzhinina I.S."/>
            <person name="U'Ren J.M."/>
            <person name="Derntl C."/>
        </authorList>
    </citation>
    <scope>NUCLEOTIDE SEQUENCE</scope>
    <source>
        <strain evidence="2">TUCIM 5799</strain>
    </source>
</reference>
<keyword evidence="1" id="KW-1133">Transmembrane helix</keyword>
<name>A0A9P9WDE1_9PEZI</name>
<evidence type="ECO:0000313" key="3">
    <source>
        <dbReference type="Proteomes" id="UP000829685"/>
    </source>
</evidence>
<dbReference type="Proteomes" id="UP000829685">
    <property type="component" value="Unassembled WGS sequence"/>
</dbReference>
<keyword evidence="1" id="KW-0472">Membrane</keyword>
<proteinExistence type="predicted"/>
<keyword evidence="3" id="KW-1185">Reference proteome</keyword>
<dbReference type="AlphaFoldDB" id="A0A9P9WDE1"/>
<evidence type="ECO:0000313" key="2">
    <source>
        <dbReference type="EMBL" id="KAI1857983.1"/>
    </source>
</evidence>
<sequence>MASQLRALPAYVLVVEYFLGGIPRLSPVPLRALHERIRDKSRRTAPHLRPVFPFPPRGGSDADVRHQMRCIGALMVATGLLLALPATRGSPVTLALECFLTGAGAWSQMRAGLVYWLPCVNFVLAWVVWAMERR</sequence>
<keyword evidence="1" id="KW-0812">Transmembrane</keyword>
<protein>
    <submittedName>
        <fullName evidence="2">Uncharacterized protein</fullName>
    </submittedName>
</protein>
<gene>
    <name evidence="2" type="ORF">JX265_011013</name>
</gene>
<feature type="transmembrane region" description="Helical" evidence="1">
    <location>
        <begin position="113"/>
        <end position="131"/>
    </location>
</feature>
<accession>A0A9P9WDE1</accession>
<organism evidence="2 3">
    <name type="scientific">Neoarthrinium moseri</name>
    <dbReference type="NCBI Taxonomy" id="1658444"/>
    <lineage>
        <taxon>Eukaryota</taxon>
        <taxon>Fungi</taxon>
        <taxon>Dikarya</taxon>
        <taxon>Ascomycota</taxon>
        <taxon>Pezizomycotina</taxon>
        <taxon>Sordariomycetes</taxon>
        <taxon>Xylariomycetidae</taxon>
        <taxon>Amphisphaeriales</taxon>
        <taxon>Apiosporaceae</taxon>
        <taxon>Neoarthrinium</taxon>
    </lineage>
</organism>
<evidence type="ECO:0000256" key="1">
    <source>
        <dbReference type="SAM" id="Phobius"/>
    </source>
</evidence>